<proteinExistence type="predicted"/>
<dbReference type="AlphaFoldDB" id="A0A0F9BAP8"/>
<accession>A0A0F9BAP8</accession>
<gene>
    <name evidence="1" type="ORF">LCGC14_2472670</name>
</gene>
<reference evidence="1" key="1">
    <citation type="journal article" date="2015" name="Nature">
        <title>Complex archaea that bridge the gap between prokaryotes and eukaryotes.</title>
        <authorList>
            <person name="Spang A."/>
            <person name="Saw J.H."/>
            <person name="Jorgensen S.L."/>
            <person name="Zaremba-Niedzwiedzka K."/>
            <person name="Martijn J."/>
            <person name="Lind A.E."/>
            <person name="van Eijk R."/>
            <person name="Schleper C."/>
            <person name="Guy L."/>
            <person name="Ettema T.J."/>
        </authorList>
    </citation>
    <scope>NUCLEOTIDE SEQUENCE</scope>
</reference>
<dbReference type="EMBL" id="LAZR01038761">
    <property type="protein sequence ID" value="KKL18720.1"/>
    <property type="molecule type" value="Genomic_DNA"/>
</dbReference>
<name>A0A0F9BAP8_9ZZZZ</name>
<comment type="caution">
    <text evidence="1">The sequence shown here is derived from an EMBL/GenBank/DDBJ whole genome shotgun (WGS) entry which is preliminary data.</text>
</comment>
<protein>
    <submittedName>
        <fullName evidence="1">Uncharacterized protein</fullName>
    </submittedName>
</protein>
<sequence>MILFFKFLEQCCSLVAELVLGFWSAHLYGDDGSILGNRFLSNLGVRVVDEVAFRYLAIGGRSHALDGSSDGVDVGPAT</sequence>
<organism evidence="1">
    <name type="scientific">marine sediment metagenome</name>
    <dbReference type="NCBI Taxonomy" id="412755"/>
    <lineage>
        <taxon>unclassified sequences</taxon>
        <taxon>metagenomes</taxon>
        <taxon>ecological metagenomes</taxon>
    </lineage>
</organism>
<evidence type="ECO:0000313" key="1">
    <source>
        <dbReference type="EMBL" id="KKL18720.1"/>
    </source>
</evidence>